<dbReference type="Proteomes" id="UP000004625">
    <property type="component" value="Unassembled WGS sequence"/>
</dbReference>
<sequence>MLIIKSGNIIETYESDFGESIPKDYEIIQRAFYNDWGCSPMLMGDLPKYPKGDHLGALWRDSCLLSSRMVDEGDTGNEIFSKPVDILHQDIF</sequence>
<name>G9ZT64_9LACO</name>
<dbReference type="HOGENOM" id="CLU_2409568_0_0_9"/>
<evidence type="ECO:0000313" key="2">
    <source>
        <dbReference type="Proteomes" id="UP000004625"/>
    </source>
</evidence>
<dbReference type="AlphaFoldDB" id="G9ZT64"/>
<evidence type="ECO:0000313" key="1">
    <source>
        <dbReference type="EMBL" id="EHL95520.1"/>
    </source>
</evidence>
<proteinExistence type="predicted"/>
<dbReference type="EMBL" id="AGEY01000199">
    <property type="protein sequence ID" value="EHL95520.1"/>
    <property type="molecule type" value="Genomic_DNA"/>
</dbReference>
<comment type="caution">
    <text evidence="1">The sequence shown here is derived from an EMBL/GenBank/DDBJ whole genome shotgun (WGS) entry which is preliminary data.</text>
</comment>
<gene>
    <name evidence="1" type="ORF">HMPREF9103_02936</name>
</gene>
<dbReference type="PATRIC" id="fig|797515.3.peg.2678"/>
<organism evidence="1 2">
    <name type="scientific">Lentilactobacillus parafarraginis F0439</name>
    <dbReference type="NCBI Taxonomy" id="797515"/>
    <lineage>
        <taxon>Bacteria</taxon>
        <taxon>Bacillati</taxon>
        <taxon>Bacillota</taxon>
        <taxon>Bacilli</taxon>
        <taxon>Lactobacillales</taxon>
        <taxon>Lactobacillaceae</taxon>
        <taxon>Lentilactobacillus</taxon>
    </lineage>
</organism>
<protein>
    <submittedName>
        <fullName evidence="1">Uncharacterized protein</fullName>
    </submittedName>
</protein>
<accession>G9ZT64</accession>
<reference evidence="1 2" key="1">
    <citation type="submission" date="2011-09" db="EMBL/GenBank/DDBJ databases">
        <authorList>
            <person name="Weinstock G."/>
            <person name="Sodergren E."/>
            <person name="Clifton S."/>
            <person name="Fulton L."/>
            <person name="Fulton B."/>
            <person name="Courtney L."/>
            <person name="Fronick C."/>
            <person name="Harrison M."/>
            <person name="Strong C."/>
            <person name="Farmer C."/>
            <person name="Delahaunty K."/>
            <person name="Markovic C."/>
            <person name="Hall O."/>
            <person name="Minx P."/>
            <person name="Tomlinson C."/>
            <person name="Mitreva M."/>
            <person name="Hou S."/>
            <person name="Chen J."/>
            <person name="Wollam A."/>
            <person name="Pepin K.H."/>
            <person name="Johnson M."/>
            <person name="Bhonagiri V."/>
            <person name="Zhang X."/>
            <person name="Suruliraj S."/>
            <person name="Warren W."/>
            <person name="Chinwalla A."/>
            <person name="Mardis E.R."/>
            <person name="Wilson R.K."/>
        </authorList>
    </citation>
    <scope>NUCLEOTIDE SEQUENCE [LARGE SCALE GENOMIC DNA]</scope>
    <source>
        <strain evidence="1 2">F0439</strain>
    </source>
</reference>
<keyword evidence="2" id="KW-1185">Reference proteome</keyword>
<dbReference type="STRING" id="797515.HMPREF9103_02936"/>